<organism evidence="1 2">
    <name type="scientific">Streptococcus cuniculi</name>
    <dbReference type="NCBI Taxonomy" id="1432788"/>
    <lineage>
        <taxon>Bacteria</taxon>
        <taxon>Bacillati</taxon>
        <taxon>Bacillota</taxon>
        <taxon>Bacilli</taxon>
        <taxon>Lactobacillales</taxon>
        <taxon>Streptococcaceae</taxon>
        <taxon>Streptococcus</taxon>
    </lineage>
</organism>
<dbReference type="EMBL" id="SPPD01000006">
    <property type="protein sequence ID" value="TFU97908.1"/>
    <property type="molecule type" value="Genomic_DNA"/>
</dbReference>
<reference evidence="1 2" key="1">
    <citation type="submission" date="2019-03" db="EMBL/GenBank/DDBJ databases">
        <title>Diversity of the mouse oral microbiome.</title>
        <authorList>
            <person name="Joseph S."/>
            <person name="Aduse-Opoku J."/>
            <person name="Curtis M."/>
            <person name="Wade W."/>
            <person name="Hashim A."/>
        </authorList>
    </citation>
    <scope>NUCLEOTIDE SEQUENCE [LARGE SCALE GENOMIC DNA]</scope>
    <source>
        <strain evidence="1 2">WM131</strain>
    </source>
</reference>
<dbReference type="InterPro" id="IPR013324">
    <property type="entry name" value="RNA_pol_sigma_r3/r4-like"/>
</dbReference>
<comment type="caution">
    <text evidence="1">The sequence shown here is derived from an EMBL/GenBank/DDBJ whole genome shotgun (WGS) entry which is preliminary data.</text>
</comment>
<name>A0A4Y9JCJ6_9STRE</name>
<protein>
    <submittedName>
        <fullName evidence="1">Transcriptional regulator</fullName>
    </submittedName>
</protein>
<evidence type="ECO:0000313" key="2">
    <source>
        <dbReference type="Proteomes" id="UP000297253"/>
    </source>
</evidence>
<dbReference type="OrthoDB" id="2220315at2"/>
<proteinExistence type="predicted"/>
<dbReference type="InterPro" id="IPR006523">
    <property type="entry name" value="RinA"/>
</dbReference>
<gene>
    <name evidence="1" type="ORF">E4T82_05435</name>
</gene>
<evidence type="ECO:0000313" key="1">
    <source>
        <dbReference type="EMBL" id="TFU97908.1"/>
    </source>
</evidence>
<dbReference type="RefSeq" id="WP_135181855.1">
    <property type="nucleotide sequence ID" value="NZ_JADGKZ010000006.1"/>
</dbReference>
<dbReference type="NCBIfam" id="TIGR01636">
    <property type="entry name" value="phage_rinA"/>
    <property type="match status" value="1"/>
</dbReference>
<dbReference type="AlphaFoldDB" id="A0A4Y9JCJ6"/>
<sequence>MSRLTKAQLKAFDEWLFEYCDCEKKIAIRKLELQSKENSDKNIGGSRSGAISKPTESIAVKWADDERIKSLESFQSAVKATLAQLDDELTRVFELRWGRGSLNTWEEIAEKIQTSTKGIYRKRQRILEIFADKMGK</sequence>
<dbReference type="SUPFAM" id="SSF88659">
    <property type="entry name" value="Sigma3 and sigma4 domains of RNA polymerase sigma factors"/>
    <property type="match status" value="1"/>
</dbReference>
<accession>A0A4Y9JCJ6</accession>
<dbReference type="Proteomes" id="UP000297253">
    <property type="component" value="Unassembled WGS sequence"/>
</dbReference>